<organism evidence="1 2">
    <name type="scientific">Spodoptera litura</name>
    <name type="common">Asian cotton leafworm</name>
    <dbReference type="NCBI Taxonomy" id="69820"/>
    <lineage>
        <taxon>Eukaryota</taxon>
        <taxon>Metazoa</taxon>
        <taxon>Ecdysozoa</taxon>
        <taxon>Arthropoda</taxon>
        <taxon>Hexapoda</taxon>
        <taxon>Insecta</taxon>
        <taxon>Pterygota</taxon>
        <taxon>Neoptera</taxon>
        <taxon>Endopterygota</taxon>
        <taxon>Lepidoptera</taxon>
        <taxon>Glossata</taxon>
        <taxon>Ditrysia</taxon>
        <taxon>Noctuoidea</taxon>
        <taxon>Noctuidae</taxon>
        <taxon>Amphipyrinae</taxon>
        <taxon>Spodoptera</taxon>
    </lineage>
</organism>
<protein>
    <submittedName>
        <fullName evidence="2">Uncharacterized protein LOC111347902</fullName>
    </submittedName>
</protein>
<dbReference type="GeneID" id="111347902"/>
<evidence type="ECO:0000313" key="1">
    <source>
        <dbReference type="Proteomes" id="UP000301870"/>
    </source>
</evidence>
<accession>A0A9J7DMR2</accession>
<dbReference type="KEGG" id="sliu:111347902"/>
<reference evidence="2" key="1">
    <citation type="submission" date="2025-08" db="UniProtKB">
        <authorList>
            <consortium name="RefSeq"/>
        </authorList>
    </citation>
    <scope>IDENTIFICATION</scope>
    <source>
        <strain evidence="2">Ishihara</strain>
        <tissue evidence="2">Whole body</tissue>
    </source>
</reference>
<dbReference type="RefSeq" id="XP_022814058.1">
    <property type="nucleotide sequence ID" value="XM_022958290.1"/>
</dbReference>
<proteinExistence type="predicted"/>
<dbReference type="Gene3D" id="3.30.70.1820">
    <property type="entry name" value="L1 transposable element, RRM domain"/>
    <property type="match status" value="1"/>
</dbReference>
<gene>
    <name evidence="2" type="primary">LOC111347902</name>
</gene>
<dbReference type="AlphaFoldDB" id="A0A9J7DMR2"/>
<dbReference type="OrthoDB" id="8121249at2759"/>
<sequence length="244" mass="27685">MEDVPRLVSEMTSMFKQRMADFEQEQRVSAGAATDATPVLTAEYIAFRSFIMQFLCVLQQQVGFLVQSMDNMQMHSRRKILLLHGVSESEAKEEDTTQLVVKVVKDRLNLDIKPSDIKRCHRMGRTTQKARPILLKLHNLALRDNIWRGKTKCKGSGVTISEFLTKSRHGIFMAARERFGVNQCWTREGIIFVLDSKGARHRVTTRDDLDSIDLKQPGQDVAQPVIAAAGKVVMSRARRAATRK</sequence>
<keyword evidence="1" id="KW-1185">Reference proteome</keyword>
<name>A0A9J7DMR2_SPOLT</name>
<evidence type="ECO:0000313" key="2">
    <source>
        <dbReference type="RefSeq" id="XP_022814058.1"/>
    </source>
</evidence>
<dbReference type="Proteomes" id="UP000301870">
    <property type="component" value="Chromosome 6"/>
</dbReference>